<dbReference type="InterPro" id="IPR058913">
    <property type="entry name" value="Integrase_dom_put"/>
</dbReference>
<keyword evidence="4" id="KW-1185">Reference proteome</keyword>
<evidence type="ECO:0000259" key="1">
    <source>
        <dbReference type="Pfam" id="PF24764"/>
    </source>
</evidence>
<dbReference type="Proteomes" id="UP000076842">
    <property type="component" value="Unassembled WGS sequence"/>
</dbReference>
<evidence type="ECO:0000313" key="4">
    <source>
        <dbReference type="Proteomes" id="UP000076842"/>
    </source>
</evidence>
<evidence type="ECO:0000313" key="2">
    <source>
        <dbReference type="EMBL" id="KZT54807.1"/>
    </source>
</evidence>
<dbReference type="OrthoDB" id="3353107at2759"/>
<name>A0A165EG78_9BASI</name>
<organism evidence="2 4">
    <name type="scientific">Calocera cornea HHB12733</name>
    <dbReference type="NCBI Taxonomy" id="1353952"/>
    <lineage>
        <taxon>Eukaryota</taxon>
        <taxon>Fungi</taxon>
        <taxon>Dikarya</taxon>
        <taxon>Basidiomycota</taxon>
        <taxon>Agaricomycotina</taxon>
        <taxon>Dacrymycetes</taxon>
        <taxon>Dacrymycetales</taxon>
        <taxon>Dacrymycetaceae</taxon>
        <taxon>Calocera</taxon>
    </lineage>
</organism>
<accession>A0A165EG78</accession>
<evidence type="ECO:0000313" key="3">
    <source>
        <dbReference type="EMBL" id="KZT58844.1"/>
    </source>
</evidence>
<dbReference type="STRING" id="1353952.A0A165EG78"/>
<dbReference type="AlphaFoldDB" id="A0A165EG78"/>
<dbReference type="EMBL" id="KV423947">
    <property type="protein sequence ID" value="KZT58844.1"/>
    <property type="molecule type" value="Genomic_DNA"/>
</dbReference>
<gene>
    <name evidence="2" type="ORF">CALCODRAFT_438036</name>
    <name evidence="3" type="ORF">CALCODRAFT_538624</name>
</gene>
<reference evidence="2 4" key="1">
    <citation type="journal article" date="2016" name="Mol. Biol. Evol.">
        <title>Comparative Genomics of Early-Diverging Mushroom-Forming Fungi Provides Insights into the Origins of Lignocellulose Decay Capabilities.</title>
        <authorList>
            <person name="Nagy L.G."/>
            <person name="Riley R."/>
            <person name="Tritt A."/>
            <person name="Adam C."/>
            <person name="Daum C."/>
            <person name="Floudas D."/>
            <person name="Sun H."/>
            <person name="Yadav J.S."/>
            <person name="Pangilinan J."/>
            <person name="Larsson K.H."/>
            <person name="Matsuura K."/>
            <person name="Barry K."/>
            <person name="Labutti K."/>
            <person name="Kuo R."/>
            <person name="Ohm R.A."/>
            <person name="Bhattacharya S.S."/>
            <person name="Shirouzu T."/>
            <person name="Yoshinaga Y."/>
            <person name="Martin F.M."/>
            <person name="Grigoriev I.V."/>
            <person name="Hibbett D.S."/>
        </authorList>
    </citation>
    <scope>NUCLEOTIDE SEQUENCE [LARGE SCALE GENOMIC DNA]</scope>
    <source>
        <strain evidence="2 4">HHB12733</strain>
    </source>
</reference>
<protein>
    <recommendedName>
        <fullName evidence="1">Integrase core domain-containing protein</fullName>
    </recommendedName>
</protein>
<dbReference type="PANTHER" id="PTHR46791:SF5">
    <property type="entry name" value="CLR5 DOMAIN-CONTAINING PROTEIN-RELATED"/>
    <property type="match status" value="1"/>
</dbReference>
<dbReference type="EMBL" id="KV424007">
    <property type="protein sequence ID" value="KZT54807.1"/>
    <property type="molecule type" value="Genomic_DNA"/>
</dbReference>
<feature type="domain" description="Integrase core" evidence="1">
    <location>
        <begin position="4"/>
        <end position="107"/>
    </location>
</feature>
<dbReference type="PANTHER" id="PTHR46791">
    <property type="entry name" value="EXPRESSED PROTEIN"/>
    <property type="match status" value="1"/>
</dbReference>
<dbReference type="Pfam" id="PF24764">
    <property type="entry name" value="rva_4"/>
    <property type="match status" value="1"/>
</dbReference>
<sequence>MVGNRGPDRGSYIWGSSVHNTRIERLWVDVTNSFGRKWAHFFEYLEAHHRLNPLDRNHIWLLHHLFISDVNKDATIFQNDWNHHTLSLRSERNKRPVVLFMIGCLLHGARGIDLTTYDDPDYYAGPDGYGSEYQLFDEDVVSTSAGDAVPDSLNHVEVTPPRCSLSPEQIALIAADTHQYVGASDRISLIERWRWGFRIYSTMGLV</sequence>
<proteinExistence type="predicted"/>